<evidence type="ECO:0000313" key="5">
    <source>
        <dbReference type="Proteomes" id="UP000255066"/>
    </source>
</evidence>
<dbReference type="EMBL" id="LNXT01000052">
    <property type="protein sequence ID" value="KTC66803.1"/>
    <property type="molecule type" value="Genomic_DNA"/>
</dbReference>
<dbReference type="AlphaFoldDB" id="A0A378IDF5"/>
<feature type="compositionally biased region" description="Acidic residues" evidence="1">
    <location>
        <begin position="333"/>
        <end position="343"/>
    </location>
</feature>
<evidence type="ECO:0000313" key="2">
    <source>
        <dbReference type="EMBL" id="KTC66803.1"/>
    </source>
</evidence>
<dbReference type="Proteomes" id="UP000255066">
    <property type="component" value="Unassembled WGS sequence"/>
</dbReference>
<protein>
    <submittedName>
        <fullName evidence="3">Uncharacterized protein</fullName>
    </submittedName>
</protein>
<reference evidence="2 4" key="1">
    <citation type="submission" date="2015-11" db="EMBL/GenBank/DDBJ databases">
        <title>Genomic analysis of 38 Legionella species identifies large and diverse effector repertoires.</title>
        <authorList>
            <person name="Burstein D."/>
            <person name="Amaro F."/>
            <person name="Zusman T."/>
            <person name="Lifshitz Z."/>
            <person name="Cohen O."/>
            <person name="Gilbert J.A."/>
            <person name="Pupko T."/>
            <person name="Shuman H.A."/>
            <person name="Segal G."/>
        </authorList>
    </citation>
    <scope>NUCLEOTIDE SEQUENCE [LARGE SCALE GENOMIC DNA]</scope>
    <source>
        <strain evidence="2 4">CDC#1407-AL-14</strain>
    </source>
</reference>
<feature type="region of interest" description="Disordered" evidence="1">
    <location>
        <begin position="321"/>
        <end position="349"/>
    </location>
</feature>
<evidence type="ECO:0000313" key="3">
    <source>
        <dbReference type="EMBL" id="STX33043.1"/>
    </source>
</evidence>
<feature type="region of interest" description="Disordered" evidence="1">
    <location>
        <begin position="263"/>
        <end position="299"/>
    </location>
</feature>
<accession>A0A378IDF5</accession>
<reference evidence="3 5" key="2">
    <citation type="submission" date="2018-06" db="EMBL/GenBank/DDBJ databases">
        <authorList>
            <consortium name="Pathogen Informatics"/>
            <person name="Doyle S."/>
        </authorList>
    </citation>
    <scope>NUCLEOTIDE SEQUENCE [LARGE SCALE GENOMIC DNA]</scope>
    <source>
        <strain evidence="3 5">NCTC12437</strain>
    </source>
</reference>
<evidence type="ECO:0000313" key="4">
    <source>
        <dbReference type="Proteomes" id="UP000054735"/>
    </source>
</evidence>
<evidence type="ECO:0000256" key="1">
    <source>
        <dbReference type="SAM" id="MobiDB-lite"/>
    </source>
</evidence>
<gene>
    <name evidence="2" type="ORF">Lbir_3105</name>
    <name evidence="3" type="ORF">NCTC12437_02861</name>
</gene>
<organism evidence="3 5">
    <name type="scientific">Legionella birminghamensis</name>
    <dbReference type="NCBI Taxonomy" id="28083"/>
    <lineage>
        <taxon>Bacteria</taxon>
        <taxon>Pseudomonadati</taxon>
        <taxon>Pseudomonadota</taxon>
        <taxon>Gammaproteobacteria</taxon>
        <taxon>Legionellales</taxon>
        <taxon>Legionellaceae</taxon>
        <taxon>Legionella</taxon>
    </lineage>
</organism>
<proteinExistence type="predicted"/>
<dbReference type="Proteomes" id="UP000054735">
    <property type="component" value="Unassembled WGS sequence"/>
</dbReference>
<sequence length="572" mass="65180">MTKAELLKYRRLVAKKCKTIKTHCDNLVNGGPFDAAECVNVWELMKSDISYLQKVNDNIGELRSKDLQKKVNDTWMLLAETSINIADWILSIVKEEVEPKEGETLKIKDVMLWRDRGFQYLEDAQLFIPYYHHFLDVKIAYYQARDEKEAPIYFKKILNKFKTTKLLEDAAKKLYMPYLVELFEIALDVITSSTEDEKRSQMIQHILNFAEMSPLSLPYDENTKRADKEAYKRRFKDFVQLVNQYMADEQRKALPAENRLRESLEEELSDDEVYIAEPESEEKSELLPMEMNSESDSELSPAEITLKAKYAVLRNNQNGSVNGKRRNIILSDNETESETENEEELHTPATKKRALGLYNSTDAVNDLASMANLDVDVVMPQTPISSSSTLVQGGFFASHRNSPSPVRPSEKIYTASEVSNALVTTLQHFTPYSKSYHAKVLELVADGLKAQLSFCSLFLYRQALVLDSGNDEVLYKFAGVLEESKGINQFQMVSCVSKDKDKIFEKTLEQLPQVLEAACANKSGNEYYTLVADLLKNLSCQLKQSSLASPVDLEERFKNSLPEPQFGSAIQL</sequence>
<dbReference type="OrthoDB" id="5653503at2"/>
<keyword evidence="4" id="KW-1185">Reference proteome</keyword>
<feature type="compositionally biased region" description="Acidic residues" evidence="1">
    <location>
        <begin position="264"/>
        <end position="282"/>
    </location>
</feature>
<dbReference type="RefSeq" id="WP_131793054.1">
    <property type="nucleotide sequence ID" value="NZ_CAAAHV010000044.1"/>
</dbReference>
<name>A0A378IDF5_9GAMM</name>
<dbReference type="EMBL" id="UGNW01000001">
    <property type="protein sequence ID" value="STX33043.1"/>
    <property type="molecule type" value="Genomic_DNA"/>
</dbReference>